<dbReference type="PROSITE" id="PS50059">
    <property type="entry name" value="FKBP_PPIASE"/>
    <property type="match status" value="1"/>
</dbReference>
<keyword evidence="1" id="KW-0413">Isomerase</keyword>
<accession>A0A0D2J073</accession>
<dbReference type="HOGENOM" id="CLU_013615_12_1_1"/>
<dbReference type="EMBL" id="KN847480">
    <property type="protein sequence ID" value="KIX02300.1"/>
    <property type="molecule type" value="Genomic_DNA"/>
</dbReference>
<comment type="catalytic activity">
    <reaction evidence="1">
        <text>[protein]-peptidylproline (omega=180) = [protein]-peptidylproline (omega=0)</text>
        <dbReference type="Rhea" id="RHEA:16237"/>
        <dbReference type="Rhea" id="RHEA-COMP:10747"/>
        <dbReference type="Rhea" id="RHEA-COMP:10748"/>
        <dbReference type="ChEBI" id="CHEBI:83833"/>
        <dbReference type="ChEBI" id="CHEBI:83834"/>
        <dbReference type="EC" id="5.2.1.8"/>
    </reaction>
</comment>
<proteinExistence type="predicted"/>
<feature type="domain" description="PPIase FKBP-type" evidence="2">
    <location>
        <begin position="22"/>
        <end position="69"/>
    </location>
</feature>
<dbReference type="InterPro" id="IPR001179">
    <property type="entry name" value="PPIase_FKBP_dom"/>
</dbReference>
<reference evidence="3 4" key="1">
    <citation type="submission" date="2015-01" db="EMBL/GenBank/DDBJ databases">
        <title>The Genome Sequence of Rhinocladiella mackenzie CBS 650.93.</title>
        <authorList>
            <consortium name="The Broad Institute Genomics Platform"/>
            <person name="Cuomo C."/>
            <person name="de Hoog S."/>
            <person name="Gorbushina A."/>
            <person name="Stielow B."/>
            <person name="Teixiera M."/>
            <person name="Abouelleil A."/>
            <person name="Chapman S.B."/>
            <person name="Priest M."/>
            <person name="Young S.K."/>
            <person name="Wortman J."/>
            <person name="Nusbaum C."/>
            <person name="Birren B."/>
        </authorList>
    </citation>
    <scope>NUCLEOTIDE SEQUENCE [LARGE SCALE GENOMIC DNA]</scope>
    <source>
        <strain evidence="3 4">CBS 650.93</strain>
    </source>
</reference>
<dbReference type="Pfam" id="PF00254">
    <property type="entry name" value="FKBP_C"/>
    <property type="match status" value="1"/>
</dbReference>
<dbReference type="VEuPathDB" id="FungiDB:Z518_08240"/>
<dbReference type="STRING" id="1442369.A0A0D2J073"/>
<sequence length="86" mass="9398">MATQLSKKLIRSGNNADYPKRGDEVTIEYTGWLYDPSKADEGYKGAQFDSSVGRGDFKTKIGVGSVIPGMPLRYKICAVGFSFDPV</sequence>
<gene>
    <name evidence="3" type="ORF">Z518_08240</name>
</gene>
<evidence type="ECO:0000313" key="3">
    <source>
        <dbReference type="EMBL" id="KIX02300.1"/>
    </source>
</evidence>
<organism evidence="3 4">
    <name type="scientific">Rhinocladiella mackenziei CBS 650.93</name>
    <dbReference type="NCBI Taxonomy" id="1442369"/>
    <lineage>
        <taxon>Eukaryota</taxon>
        <taxon>Fungi</taxon>
        <taxon>Dikarya</taxon>
        <taxon>Ascomycota</taxon>
        <taxon>Pezizomycotina</taxon>
        <taxon>Eurotiomycetes</taxon>
        <taxon>Chaetothyriomycetidae</taxon>
        <taxon>Chaetothyriales</taxon>
        <taxon>Herpotrichiellaceae</taxon>
        <taxon>Rhinocladiella</taxon>
    </lineage>
</organism>
<evidence type="ECO:0000313" key="4">
    <source>
        <dbReference type="Proteomes" id="UP000053617"/>
    </source>
</evidence>
<dbReference type="EC" id="5.2.1.8" evidence="1"/>
<dbReference type="GO" id="GO:0003755">
    <property type="term" value="F:peptidyl-prolyl cis-trans isomerase activity"/>
    <property type="evidence" value="ECO:0007669"/>
    <property type="project" value="UniProtKB-KW"/>
</dbReference>
<name>A0A0D2J073_9EURO</name>
<dbReference type="Gene3D" id="3.10.50.40">
    <property type="match status" value="1"/>
</dbReference>
<dbReference type="AlphaFoldDB" id="A0A0D2J073"/>
<dbReference type="RefSeq" id="XP_013269436.1">
    <property type="nucleotide sequence ID" value="XM_013413982.1"/>
</dbReference>
<evidence type="ECO:0000259" key="2">
    <source>
        <dbReference type="PROSITE" id="PS50059"/>
    </source>
</evidence>
<dbReference type="SUPFAM" id="SSF54534">
    <property type="entry name" value="FKBP-like"/>
    <property type="match status" value="1"/>
</dbReference>
<dbReference type="OrthoDB" id="1902587at2759"/>
<dbReference type="InterPro" id="IPR046357">
    <property type="entry name" value="PPIase_dom_sf"/>
</dbReference>
<dbReference type="Proteomes" id="UP000053617">
    <property type="component" value="Unassembled WGS sequence"/>
</dbReference>
<evidence type="ECO:0000256" key="1">
    <source>
        <dbReference type="PROSITE-ProRule" id="PRU00277"/>
    </source>
</evidence>
<keyword evidence="1" id="KW-0697">Rotamase</keyword>
<keyword evidence="4" id="KW-1185">Reference proteome</keyword>
<dbReference type="GeneID" id="25296311"/>
<protein>
    <recommendedName>
        <fullName evidence="1">peptidylprolyl isomerase</fullName>
        <ecNumber evidence="1">5.2.1.8</ecNumber>
    </recommendedName>
</protein>